<evidence type="ECO:0000313" key="2">
    <source>
        <dbReference type="Proteomes" id="UP001262410"/>
    </source>
</evidence>
<comment type="caution">
    <text evidence="1">The sequence shown here is derived from an EMBL/GenBank/DDBJ whole genome shotgun (WGS) entry which is preliminary data.</text>
</comment>
<sequence>MKKAIERFPDQADLIGRLVGQSETFRSLCEDHQLAVETLDGLTARRSMDDKIVHEYRTLVEDLEMDIASALNKMR</sequence>
<dbReference type="Proteomes" id="UP001262410">
    <property type="component" value="Unassembled WGS sequence"/>
</dbReference>
<evidence type="ECO:0008006" key="3">
    <source>
        <dbReference type="Google" id="ProtNLM"/>
    </source>
</evidence>
<dbReference type="EMBL" id="JAVDPW010000001">
    <property type="protein sequence ID" value="MDR6288114.1"/>
    <property type="molecule type" value="Genomic_DNA"/>
</dbReference>
<accession>A0ABU1JHL8</accession>
<reference evidence="1 2" key="1">
    <citation type="submission" date="2023-07" db="EMBL/GenBank/DDBJ databases">
        <title>Sorghum-associated microbial communities from plants grown in Nebraska, USA.</title>
        <authorList>
            <person name="Schachtman D."/>
        </authorList>
    </citation>
    <scope>NUCLEOTIDE SEQUENCE [LARGE SCALE GENOMIC DNA]</scope>
    <source>
        <strain evidence="1 2">584</strain>
    </source>
</reference>
<gene>
    <name evidence="1" type="ORF">E9232_000613</name>
</gene>
<evidence type="ECO:0000313" key="1">
    <source>
        <dbReference type="EMBL" id="MDR6288114.1"/>
    </source>
</evidence>
<organism evidence="1 2">
    <name type="scientific">Inquilinus ginsengisoli</name>
    <dbReference type="NCBI Taxonomy" id="363840"/>
    <lineage>
        <taxon>Bacteria</taxon>
        <taxon>Pseudomonadati</taxon>
        <taxon>Pseudomonadota</taxon>
        <taxon>Alphaproteobacteria</taxon>
        <taxon>Rhodospirillales</taxon>
        <taxon>Rhodospirillaceae</taxon>
        <taxon>Inquilinus</taxon>
    </lineage>
</organism>
<dbReference type="RefSeq" id="WP_309792068.1">
    <property type="nucleotide sequence ID" value="NZ_JAVDPW010000001.1"/>
</dbReference>
<protein>
    <recommendedName>
        <fullName evidence="3">DUF465 domain-containing protein</fullName>
    </recommendedName>
</protein>
<proteinExistence type="predicted"/>
<name>A0ABU1JHL8_9PROT</name>
<keyword evidence="2" id="KW-1185">Reference proteome</keyword>